<dbReference type="Pfam" id="PF04923">
    <property type="entry name" value="Ninjurin"/>
    <property type="match status" value="1"/>
</dbReference>
<reference evidence="9" key="1">
    <citation type="submission" date="2022-11" db="EMBL/GenBank/DDBJ databases">
        <title>Centuries of genome instability and evolution in soft-shell clam transmissible cancer (bioRxiv).</title>
        <authorList>
            <person name="Hart S.F.M."/>
            <person name="Yonemitsu M.A."/>
            <person name="Giersch R.M."/>
            <person name="Beal B.F."/>
            <person name="Arriagada G."/>
            <person name="Davis B.W."/>
            <person name="Ostrander E.A."/>
            <person name="Goff S.P."/>
            <person name="Metzger M.J."/>
        </authorList>
    </citation>
    <scope>NUCLEOTIDE SEQUENCE</scope>
    <source>
        <strain evidence="9">MELC-2E11</strain>
        <tissue evidence="9">Siphon/mantle</tissue>
    </source>
</reference>
<keyword evidence="10" id="KW-1185">Reference proteome</keyword>
<dbReference type="EMBL" id="CP111025">
    <property type="protein sequence ID" value="WAR25995.1"/>
    <property type="molecule type" value="Genomic_DNA"/>
</dbReference>
<evidence type="ECO:0000256" key="4">
    <source>
        <dbReference type="ARBA" id="ARBA00022889"/>
    </source>
</evidence>
<feature type="transmembrane region" description="Helical" evidence="8">
    <location>
        <begin position="79"/>
        <end position="104"/>
    </location>
</feature>
<dbReference type="InterPro" id="IPR007007">
    <property type="entry name" value="Ninjurin"/>
</dbReference>
<evidence type="ECO:0000256" key="7">
    <source>
        <dbReference type="SAM" id="MobiDB-lite"/>
    </source>
</evidence>
<proteinExistence type="inferred from homology"/>
<evidence type="ECO:0000256" key="8">
    <source>
        <dbReference type="SAM" id="Phobius"/>
    </source>
</evidence>
<accession>A0ABY7FVJ0</accession>
<protein>
    <submittedName>
        <fullName evidence="9">NINJ2-like protein</fullName>
    </submittedName>
</protein>
<evidence type="ECO:0000313" key="10">
    <source>
        <dbReference type="Proteomes" id="UP001164746"/>
    </source>
</evidence>
<keyword evidence="5 8" id="KW-1133">Transmembrane helix</keyword>
<comment type="similarity">
    <text evidence="2">Belongs to the ninjurin family.</text>
</comment>
<name>A0ABY7FVJ0_MYAAR</name>
<keyword evidence="3 8" id="KW-0812">Transmembrane</keyword>
<feature type="transmembrane region" description="Helical" evidence="8">
    <location>
        <begin position="125"/>
        <end position="147"/>
    </location>
</feature>
<evidence type="ECO:0000256" key="1">
    <source>
        <dbReference type="ARBA" id="ARBA00004141"/>
    </source>
</evidence>
<keyword evidence="6 8" id="KW-0472">Membrane</keyword>
<evidence type="ECO:0000313" key="9">
    <source>
        <dbReference type="EMBL" id="WAR25995.1"/>
    </source>
</evidence>
<evidence type="ECO:0000256" key="2">
    <source>
        <dbReference type="ARBA" id="ARBA00008141"/>
    </source>
</evidence>
<gene>
    <name evidence="9" type="ORF">MAR_011699</name>
</gene>
<comment type="subcellular location">
    <subcellularLocation>
        <location evidence="1">Membrane</location>
        <topology evidence="1">Multi-pass membrane protein</topology>
    </subcellularLocation>
</comment>
<evidence type="ECO:0000256" key="5">
    <source>
        <dbReference type="ARBA" id="ARBA00022989"/>
    </source>
</evidence>
<organism evidence="9 10">
    <name type="scientific">Mya arenaria</name>
    <name type="common">Soft-shell clam</name>
    <dbReference type="NCBI Taxonomy" id="6604"/>
    <lineage>
        <taxon>Eukaryota</taxon>
        <taxon>Metazoa</taxon>
        <taxon>Spiralia</taxon>
        <taxon>Lophotrochozoa</taxon>
        <taxon>Mollusca</taxon>
        <taxon>Bivalvia</taxon>
        <taxon>Autobranchia</taxon>
        <taxon>Heteroconchia</taxon>
        <taxon>Euheterodonta</taxon>
        <taxon>Imparidentia</taxon>
        <taxon>Neoheterodontei</taxon>
        <taxon>Myida</taxon>
        <taxon>Myoidea</taxon>
        <taxon>Myidae</taxon>
        <taxon>Mya</taxon>
    </lineage>
</organism>
<dbReference type="Proteomes" id="UP001164746">
    <property type="component" value="Chromosome 14"/>
</dbReference>
<dbReference type="PANTHER" id="PTHR12316:SF17">
    <property type="entry name" value="NINJURIN C, ISOFORM D"/>
    <property type="match status" value="1"/>
</dbReference>
<feature type="region of interest" description="Disordered" evidence="7">
    <location>
        <begin position="1"/>
        <end position="31"/>
    </location>
</feature>
<sequence length="157" mass="16977">MATQAVQYSKSETPGTGTEQSSEVKLRASGTTTDGNPFGYNNYATKKTLAKGLLDIGLLVANASQLKSLLSLGPEQEHFHVNMVLISLSISLQIITGILLLILGSMEPNGKHLEERRTAHRLNDVIVGFVFVITVINIFIAAFGIRLTEQIPAEAKL</sequence>
<keyword evidence="4" id="KW-0130">Cell adhesion</keyword>
<dbReference type="PANTHER" id="PTHR12316">
    <property type="entry name" value="NINJURIN-RELATED"/>
    <property type="match status" value="1"/>
</dbReference>
<evidence type="ECO:0000256" key="3">
    <source>
        <dbReference type="ARBA" id="ARBA00022692"/>
    </source>
</evidence>
<evidence type="ECO:0000256" key="6">
    <source>
        <dbReference type="ARBA" id="ARBA00023136"/>
    </source>
</evidence>